<accession>A0ABU3A7Z8</accession>
<dbReference type="NCBIfam" id="NF009025">
    <property type="entry name" value="PRK12361.1"/>
    <property type="match status" value="1"/>
</dbReference>
<dbReference type="Pfam" id="PF00781">
    <property type="entry name" value="DAGK_cat"/>
    <property type="match status" value="1"/>
</dbReference>
<evidence type="ECO:0000313" key="6">
    <source>
        <dbReference type="Proteomes" id="UP001266357"/>
    </source>
</evidence>
<dbReference type="InterPro" id="IPR001206">
    <property type="entry name" value="Diacylglycerol_kinase_cat_dom"/>
</dbReference>
<keyword evidence="1" id="KW-1133">Transmembrane helix</keyword>
<keyword evidence="1" id="KW-0472">Membrane</keyword>
<dbReference type="SMART" id="SM00404">
    <property type="entry name" value="PTPc_motif"/>
    <property type="match status" value="1"/>
</dbReference>
<dbReference type="InterPro" id="IPR016064">
    <property type="entry name" value="NAD/diacylglycerol_kinase_sf"/>
</dbReference>
<dbReference type="InterPro" id="IPR000340">
    <property type="entry name" value="Dual-sp_phosphatase_cat-dom"/>
</dbReference>
<name>A0ABU3A7Z8_9GAMM</name>
<proteinExistence type="predicted"/>
<sequence>MFIVKYYVTAALLCFLMAFYLSFVLFQALLIWLGLSLLLVSIAYTFEMPSIFRKSQDGKISAWIQWAFIPFLTGAKIYNAWARRHDKAPAIQKVQDNLYLSRRLFSEDLHTLNEQGISCIVDVTAEFVGLESAMTDKKFDYLNIPTLDHQVPSLKQLFHALNWIDVQISQSNAVVVHCALGRGRSVFVVAAYILSKDTSLSVEQVLTSLNQIRSTANLNRAQLKILHAIQNNKQLQLQSPTWLIINPVSGGGKWQTYQQQLLRELTKTMRLRVYETTPSLSAKDLTEDAIKQGVSTVIVGGGDGTVTEVAGALIHRDITLGIIPLGTANALCHVLYGINSKVSPIESACHAITSDNIQKIDTAQCNGQPILLLLGIGFEQKMIAHAHREEKNEQGQLAYLTGFFNAVMSEEHQEIRVTFDDETTENIKAHSLVIANIAPFSTVLAHGGKPPKVNDGQLHVTYLDNSESLGGRLLALSDLTLSSLGLQDKSTLFQYKDAQHIVIQAKETIDYVIDGENFSAEELSISIKPESLKVFSG</sequence>
<dbReference type="Gene3D" id="2.60.200.40">
    <property type="match status" value="1"/>
</dbReference>
<keyword evidence="1" id="KW-0812">Transmembrane</keyword>
<evidence type="ECO:0000256" key="1">
    <source>
        <dbReference type="SAM" id="Phobius"/>
    </source>
</evidence>
<dbReference type="Pfam" id="PF00782">
    <property type="entry name" value="DSPc"/>
    <property type="match status" value="1"/>
</dbReference>
<dbReference type="Gene3D" id="3.40.50.10330">
    <property type="entry name" value="Probable inorganic polyphosphate/atp-NAD kinase, domain 1"/>
    <property type="match status" value="1"/>
</dbReference>
<dbReference type="InterPro" id="IPR003595">
    <property type="entry name" value="Tyr_Pase_cat"/>
</dbReference>
<dbReference type="PANTHER" id="PTHR47216">
    <property type="match status" value="1"/>
</dbReference>
<evidence type="ECO:0000313" key="5">
    <source>
        <dbReference type="EMBL" id="MDT0605101.1"/>
    </source>
</evidence>
<dbReference type="GO" id="GO:0016301">
    <property type="term" value="F:kinase activity"/>
    <property type="evidence" value="ECO:0007669"/>
    <property type="project" value="UniProtKB-KW"/>
</dbReference>
<reference evidence="5 6" key="1">
    <citation type="submission" date="2023-09" db="EMBL/GenBank/DDBJ databases">
        <authorList>
            <person name="Rey-Velasco X."/>
        </authorList>
    </citation>
    <scope>NUCLEOTIDE SEQUENCE [LARGE SCALE GENOMIC DNA]</scope>
    <source>
        <strain evidence="5 6">W431</strain>
    </source>
</reference>
<comment type="caution">
    <text evidence="5">The sequence shown here is derived from an EMBL/GenBank/DDBJ whole genome shotgun (WGS) entry which is preliminary data.</text>
</comment>
<feature type="domain" description="DAGKc" evidence="4">
    <location>
        <begin position="236"/>
        <end position="369"/>
    </location>
</feature>
<dbReference type="Proteomes" id="UP001266357">
    <property type="component" value="Unassembled WGS sequence"/>
</dbReference>
<keyword evidence="6" id="KW-1185">Reference proteome</keyword>
<dbReference type="InterPro" id="IPR029021">
    <property type="entry name" value="Prot-tyrosine_phosphatase-like"/>
</dbReference>
<dbReference type="SUPFAM" id="SSF111331">
    <property type="entry name" value="NAD kinase/diacylglycerol kinase-like"/>
    <property type="match status" value="1"/>
</dbReference>
<evidence type="ECO:0000259" key="3">
    <source>
        <dbReference type="PROSITE" id="PS50056"/>
    </source>
</evidence>
<evidence type="ECO:0000259" key="4">
    <source>
        <dbReference type="PROSITE" id="PS50146"/>
    </source>
</evidence>
<dbReference type="InterPro" id="IPR000387">
    <property type="entry name" value="Tyr_Pase_dom"/>
</dbReference>
<protein>
    <submittedName>
        <fullName evidence="5">Diacylglycerol kinase family protein</fullName>
    </submittedName>
</protein>
<feature type="domain" description="Tyrosine specific protein phosphatases" evidence="3">
    <location>
        <begin position="155"/>
        <end position="224"/>
    </location>
</feature>
<dbReference type="PROSITE" id="PS50054">
    <property type="entry name" value="TYR_PHOSPHATASE_DUAL"/>
    <property type="match status" value="1"/>
</dbReference>
<keyword evidence="5" id="KW-0418">Kinase</keyword>
<organism evidence="5 6">
    <name type="scientific">Thalassotalea castellviae</name>
    <dbReference type="NCBI Taxonomy" id="3075612"/>
    <lineage>
        <taxon>Bacteria</taxon>
        <taxon>Pseudomonadati</taxon>
        <taxon>Pseudomonadota</taxon>
        <taxon>Gammaproteobacteria</taxon>
        <taxon>Alteromonadales</taxon>
        <taxon>Colwelliaceae</taxon>
        <taxon>Thalassotalea</taxon>
    </lineage>
</organism>
<dbReference type="Gene3D" id="3.90.190.10">
    <property type="entry name" value="Protein tyrosine phosphatase superfamily"/>
    <property type="match status" value="1"/>
</dbReference>
<dbReference type="PANTHER" id="PTHR47216:SF4">
    <property type="entry name" value="OS01G0859400 PROTEIN"/>
    <property type="match status" value="1"/>
</dbReference>
<dbReference type="InterPro" id="IPR017438">
    <property type="entry name" value="ATP-NAD_kinase_N"/>
</dbReference>
<dbReference type="PROSITE" id="PS50056">
    <property type="entry name" value="TYR_PHOSPHATASE_2"/>
    <property type="match status" value="1"/>
</dbReference>
<feature type="transmembrane region" description="Helical" evidence="1">
    <location>
        <begin position="7"/>
        <end position="23"/>
    </location>
</feature>
<evidence type="ECO:0000259" key="2">
    <source>
        <dbReference type="PROSITE" id="PS50054"/>
    </source>
</evidence>
<dbReference type="PROSITE" id="PS50146">
    <property type="entry name" value="DAGK"/>
    <property type="match status" value="1"/>
</dbReference>
<dbReference type="EMBL" id="JAVRIF010000011">
    <property type="protein sequence ID" value="MDT0605101.1"/>
    <property type="molecule type" value="Genomic_DNA"/>
</dbReference>
<dbReference type="RefSeq" id="WP_311584305.1">
    <property type="nucleotide sequence ID" value="NZ_JAVRIF010000011.1"/>
</dbReference>
<dbReference type="SUPFAM" id="SSF52799">
    <property type="entry name" value="(Phosphotyrosine protein) phosphatases II"/>
    <property type="match status" value="1"/>
</dbReference>
<dbReference type="SMART" id="SM00195">
    <property type="entry name" value="DSPc"/>
    <property type="match status" value="1"/>
</dbReference>
<dbReference type="SMART" id="SM00046">
    <property type="entry name" value="DAGKc"/>
    <property type="match status" value="1"/>
</dbReference>
<gene>
    <name evidence="5" type="ORF">RM573_15965</name>
</gene>
<feature type="domain" description="Tyrosine-protein phosphatase" evidence="2">
    <location>
        <begin position="88"/>
        <end position="235"/>
    </location>
</feature>
<keyword evidence="5" id="KW-0808">Transferase</keyword>
<dbReference type="InterPro" id="IPR020422">
    <property type="entry name" value="TYR_PHOSPHATASE_DUAL_dom"/>
</dbReference>
<feature type="transmembrane region" description="Helical" evidence="1">
    <location>
        <begin position="29"/>
        <end position="46"/>
    </location>
</feature>